<protein>
    <submittedName>
        <fullName evidence="1">Uncharacterized protein</fullName>
    </submittedName>
</protein>
<accession>K0TFI2</accession>
<evidence type="ECO:0000313" key="1">
    <source>
        <dbReference type="EMBL" id="EJK75799.1"/>
    </source>
</evidence>
<reference evidence="1 2" key="1">
    <citation type="journal article" date="2012" name="Genome Biol.">
        <title>Genome and low-iron response of an oceanic diatom adapted to chronic iron limitation.</title>
        <authorList>
            <person name="Lommer M."/>
            <person name="Specht M."/>
            <person name="Roy A.S."/>
            <person name="Kraemer L."/>
            <person name="Andreson R."/>
            <person name="Gutowska M.A."/>
            <person name="Wolf J."/>
            <person name="Bergner S.V."/>
            <person name="Schilhabel M.B."/>
            <person name="Klostermeier U.C."/>
            <person name="Beiko R.G."/>
            <person name="Rosenstiel P."/>
            <person name="Hippler M."/>
            <person name="Laroche J."/>
        </authorList>
    </citation>
    <scope>NUCLEOTIDE SEQUENCE [LARGE SCALE GENOMIC DNA]</scope>
    <source>
        <strain evidence="1 2">CCMP1005</strain>
    </source>
</reference>
<gene>
    <name evidence="1" type="ORF">THAOC_02467</name>
</gene>
<dbReference type="eggNOG" id="ENOG502SXE6">
    <property type="taxonomic scope" value="Eukaryota"/>
</dbReference>
<sequence>THSADADANLLMLWCYDAMMMKHAIVGFLLLSLGFDLKVSAQSSPSSRLRRTKFYWRADLASPPAACVASSIEVSKFQSAGVVDLPPKRKTVVSIFSEYPLFLQRPSLTFGLCRVKPSTDGSYELRTFLLAPLLVFGKPRAINRKGRPDWLNGVSEGCAAWDALCCIELPIEGGLLANTRIETVKSSKKSDYGCLRFSFYQTICTDKGADRPCSCVIVVTEIAGGYSPALAGFLSKYLPFRFRKFVYSNSQRLLHEYVMWKYHAHVMNELELA</sequence>
<evidence type="ECO:0000313" key="2">
    <source>
        <dbReference type="Proteomes" id="UP000266841"/>
    </source>
</evidence>
<organism evidence="1 2">
    <name type="scientific">Thalassiosira oceanica</name>
    <name type="common">Marine diatom</name>
    <dbReference type="NCBI Taxonomy" id="159749"/>
    <lineage>
        <taxon>Eukaryota</taxon>
        <taxon>Sar</taxon>
        <taxon>Stramenopiles</taxon>
        <taxon>Ochrophyta</taxon>
        <taxon>Bacillariophyta</taxon>
        <taxon>Coscinodiscophyceae</taxon>
        <taxon>Thalassiosirophycidae</taxon>
        <taxon>Thalassiosirales</taxon>
        <taxon>Thalassiosiraceae</taxon>
        <taxon>Thalassiosira</taxon>
    </lineage>
</organism>
<dbReference type="EMBL" id="AGNL01002716">
    <property type="protein sequence ID" value="EJK75799.1"/>
    <property type="molecule type" value="Genomic_DNA"/>
</dbReference>
<dbReference type="OrthoDB" id="54607at2759"/>
<name>K0TFI2_THAOC</name>
<proteinExistence type="predicted"/>
<comment type="caution">
    <text evidence="1">The sequence shown here is derived from an EMBL/GenBank/DDBJ whole genome shotgun (WGS) entry which is preliminary data.</text>
</comment>
<feature type="non-terminal residue" evidence="1">
    <location>
        <position position="1"/>
    </location>
</feature>
<dbReference type="AlphaFoldDB" id="K0TFI2"/>
<keyword evidence="2" id="KW-1185">Reference proteome</keyword>
<dbReference type="Proteomes" id="UP000266841">
    <property type="component" value="Unassembled WGS sequence"/>
</dbReference>